<dbReference type="Pfam" id="PF01627">
    <property type="entry name" value="Hpt"/>
    <property type="match status" value="1"/>
</dbReference>
<comment type="subcellular location">
    <subcellularLocation>
        <location evidence="2">Cell membrane</location>
        <topology evidence="2">Multi-pass membrane protein</topology>
    </subcellularLocation>
</comment>
<feature type="domain" description="Histidine kinase" evidence="23">
    <location>
        <begin position="661"/>
        <end position="877"/>
    </location>
</feature>
<dbReference type="EC" id="2.7.13.3" evidence="3"/>
<feature type="domain" description="MHYT" evidence="28">
    <location>
        <begin position="20"/>
        <end position="213"/>
    </location>
</feature>
<evidence type="ECO:0000256" key="15">
    <source>
        <dbReference type="ARBA" id="ARBA00023136"/>
    </source>
</evidence>
<dbReference type="FunFam" id="3.30.450.20:FF:000060">
    <property type="entry name" value="Sensor protein FixL"/>
    <property type="match status" value="1"/>
</dbReference>
<evidence type="ECO:0000256" key="1">
    <source>
        <dbReference type="ARBA" id="ARBA00000085"/>
    </source>
</evidence>
<dbReference type="CDD" id="cd17546">
    <property type="entry name" value="REC_hyHK_CKI1_RcsC-like"/>
    <property type="match status" value="1"/>
</dbReference>
<dbReference type="RefSeq" id="WP_043378471.1">
    <property type="nucleotide sequence ID" value="NZ_JBOK01000002.1"/>
</dbReference>
<evidence type="ECO:0000256" key="19">
    <source>
        <dbReference type="ARBA" id="ARBA00070616"/>
    </source>
</evidence>
<dbReference type="FunFam" id="3.30.565.10:FF:000010">
    <property type="entry name" value="Sensor histidine kinase RcsC"/>
    <property type="match status" value="1"/>
</dbReference>
<keyword evidence="12 22" id="KW-1133">Transmembrane helix</keyword>
<evidence type="ECO:0000256" key="3">
    <source>
        <dbReference type="ARBA" id="ARBA00012438"/>
    </source>
</evidence>
<evidence type="ECO:0000256" key="13">
    <source>
        <dbReference type="ARBA" id="ARBA00023012"/>
    </source>
</evidence>
<dbReference type="CDD" id="cd00130">
    <property type="entry name" value="PAS"/>
    <property type="match status" value="3"/>
</dbReference>
<dbReference type="PROSITE" id="PS50109">
    <property type="entry name" value="HIS_KIN"/>
    <property type="match status" value="1"/>
</dbReference>
<evidence type="ECO:0000259" key="23">
    <source>
        <dbReference type="PROSITE" id="PS50109"/>
    </source>
</evidence>
<feature type="modified residue" description="Phosphohistidine" evidence="20">
    <location>
        <position position="1097"/>
    </location>
</feature>
<reference evidence="29 30" key="1">
    <citation type="submission" date="2014-01" db="EMBL/GenBank/DDBJ databases">
        <title>Interspecies Systems Biology Uncovers Metabolites Affecting C. elegans Gene Expression and Life History Traits.</title>
        <authorList>
            <person name="Watson E."/>
            <person name="Macneil L.T."/>
            <person name="Ritter A.D."/>
            <person name="Yilmaz L.S."/>
            <person name="Rosebrock A.P."/>
            <person name="Caudy A.A."/>
            <person name="Walhout A.J."/>
        </authorList>
    </citation>
    <scope>NUCLEOTIDE SEQUENCE [LARGE SCALE GENOMIC DNA]</scope>
    <source>
        <strain evidence="29 30">DA1877</strain>
    </source>
</reference>
<dbReference type="GO" id="GO:0000155">
    <property type="term" value="F:phosphorelay sensor kinase activity"/>
    <property type="evidence" value="ECO:0007669"/>
    <property type="project" value="InterPro"/>
</dbReference>
<keyword evidence="15 22" id="KW-0472">Membrane</keyword>
<dbReference type="PROSITE" id="PS50894">
    <property type="entry name" value="HPT"/>
    <property type="match status" value="1"/>
</dbReference>
<dbReference type="SMART" id="SM00086">
    <property type="entry name" value="PAC"/>
    <property type="match status" value="3"/>
</dbReference>
<evidence type="ECO:0000259" key="25">
    <source>
        <dbReference type="PROSITE" id="PS50112"/>
    </source>
</evidence>
<evidence type="ECO:0000256" key="6">
    <source>
        <dbReference type="ARBA" id="ARBA00022679"/>
    </source>
</evidence>
<comment type="function">
    <text evidence="17">Putative oxygen sensor; modulates the activity of FixJ, a transcriptional activator of nitrogen fixation fixK gene. FixL probably acts as a kinase that phosphorylates FixJ.</text>
</comment>
<dbReference type="InterPro" id="IPR003594">
    <property type="entry name" value="HATPase_dom"/>
</dbReference>
<dbReference type="SUPFAM" id="SSF55874">
    <property type="entry name" value="ATPase domain of HSP90 chaperone/DNA topoisomerase II/histidine kinase"/>
    <property type="match status" value="1"/>
</dbReference>
<dbReference type="Pfam" id="PF00989">
    <property type="entry name" value="PAS"/>
    <property type="match status" value="1"/>
</dbReference>
<evidence type="ECO:0000256" key="20">
    <source>
        <dbReference type="PROSITE-ProRule" id="PRU00110"/>
    </source>
</evidence>
<dbReference type="GO" id="GO:0005886">
    <property type="term" value="C:plasma membrane"/>
    <property type="evidence" value="ECO:0007669"/>
    <property type="project" value="UniProtKB-SubCell"/>
</dbReference>
<accession>A0A014NQ10</accession>
<dbReference type="Gene3D" id="3.30.565.10">
    <property type="entry name" value="Histidine kinase-like ATPase, C-terminal domain"/>
    <property type="match status" value="1"/>
</dbReference>
<dbReference type="Proteomes" id="UP000020766">
    <property type="component" value="Unassembled WGS sequence"/>
</dbReference>
<evidence type="ECO:0000256" key="12">
    <source>
        <dbReference type="ARBA" id="ARBA00022989"/>
    </source>
</evidence>
<evidence type="ECO:0000313" key="30">
    <source>
        <dbReference type="Proteomes" id="UP000020766"/>
    </source>
</evidence>
<dbReference type="SMART" id="SM00388">
    <property type="entry name" value="HisKA"/>
    <property type="match status" value="1"/>
</dbReference>
<dbReference type="InterPro" id="IPR005330">
    <property type="entry name" value="MHYT_dom"/>
</dbReference>
<dbReference type="Pfam" id="PF08447">
    <property type="entry name" value="PAS_3"/>
    <property type="match status" value="1"/>
</dbReference>
<dbReference type="SMART" id="SM00387">
    <property type="entry name" value="HATPase_c"/>
    <property type="match status" value="1"/>
</dbReference>
<proteinExistence type="predicted"/>
<dbReference type="Pfam" id="PF00072">
    <property type="entry name" value="Response_reg"/>
    <property type="match status" value="1"/>
</dbReference>
<keyword evidence="4" id="KW-1003">Cell membrane</keyword>
<dbReference type="CDD" id="cd00088">
    <property type="entry name" value="HPT"/>
    <property type="match status" value="1"/>
</dbReference>
<dbReference type="InterPro" id="IPR003661">
    <property type="entry name" value="HisK_dim/P_dom"/>
</dbReference>
<evidence type="ECO:0000256" key="8">
    <source>
        <dbReference type="ARBA" id="ARBA00022729"/>
    </source>
</evidence>
<evidence type="ECO:0000259" key="28">
    <source>
        <dbReference type="PROSITE" id="PS50924"/>
    </source>
</evidence>
<dbReference type="NCBIfam" id="TIGR00229">
    <property type="entry name" value="sensory_box"/>
    <property type="match status" value="3"/>
</dbReference>
<dbReference type="PANTHER" id="PTHR45339:SF1">
    <property type="entry name" value="HYBRID SIGNAL TRANSDUCTION HISTIDINE KINASE J"/>
    <property type="match status" value="1"/>
</dbReference>
<dbReference type="InterPro" id="IPR036890">
    <property type="entry name" value="HATPase_C_sf"/>
</dbReference>
<dbReference type="GO" id="GO:0006355">
    <property type="term" value="P:regulation of DNA-templated transcription"/>
    <property type="evidence" value="ECO:0007669"/>
    <property type="project" value="InterPro"/>
</dbReference>
<evidence type="ECO:0000256" key="18">
    <source>
        <dbReference type="ARBA" id="ARBA00070152"/>
    </source>
</evidence>
<keyword evidence="10" id="KW-0418">Kinase</keyword>
<keyword evidence="9" id="KW-0547">Nucleotide-binding</keyword>
<evidence type="ECO:0000256" key="9">
    <source>
        <dbReference type="ARBA" id="ARBA00022741"/>
    </source>
</evidence>
<feature type="domain" description="PAS" evidence="25">
    <location>
        <begin position="392"/>
        <end position="466"/>
    </location>
</feature>
<comment type="caution">
    <text evidence="29">The sequence shown here is derived from an EMBL/GenBank/DDBJ whole genome shotgun (WGS) entry which is preliminary data.</text>
</comment>
<evidence type="ECO:0000256" key="7">
    <source>
        <dbReference type="ARBA" id="ARBA00022692"/>
    </source>
</evidence>
<protein>
    <recommendedName>
        <fullName evidence="19">Sensor protein FixL</fullName>
        <ecNumber evidence="3">2.7.13.3</ecNumber>
    </recommendedName>
    <alternativeName>
        <fullName evidence="18">Virulence sensor protein BvgS</fullName>
    </alternativeName>
</protein>
<feature type="domain" description="PAC" evidence="26">
    <location>
        <begin position="469"/>
        <end position="521"/>
    </location>
</feature>
<gene>
    <name evidence="29" type="ORF">AX13_07135</name>
</gene>
<keyword evidence="5 21" id="KW-0597">Phosphoprotein</keyword>
<dbReference type="Pfam" id="PF08448">
    <property type="entry name" value="PAS_4"/>
    <property type="match status" value="1"/>
</dbReference>
<keyword evidence="8" id="KW-0732">Signal</keyword>
<dbReference type="InterPro" id="IPR004358">
    <property type="entry name" value="Sig_transdc_His_kin-like_C"/>
</dbReference>
<dbReference type="Pfam" id="PF02518">
    <property type="entry name" value="HATPase_c"/>
    <property type="match status" value="1"/>
</dbReference>
<evidence type="ECO:0000256" key="10">
    <source>
        <dbReference type="ARBA" id="ARBA00022777"/>
    </source>
</evidence>
<dbReference type="PROSITE" id="PS50924">
    <property type="entry name" value="MHYT"/>
    <property type="match status" value="1"/>
</dbReference>
<dbReference type="Gene3D" id="3.40.50.2300">
    <property type="match status" value="1"/>
</dbReference>
<feature type="domain" description="PAS" evidence="25">
    <location>
        <begin position="264"/>
        <end position="334"/>
    </location>
</feature>
<dbReference type="AlphaFoldDB" id="A0A014NQ10"/>
<evidence type="ECO:0000259" key="27">
    <source>
        <dbReference type="PROSITE" id="PS50894"/>
    </source>
</evidence>
<dbReference type="Pfam" id="PF00512">
    <property type="entry name" value="HisKA"/>
    <property type="match status" value="1"/>
</dbReference>
<evidence type="ECO:0000256" key="17">
    <source>
        <dbReference type="ARBA" id="ARBA00059827"/>
    </source>
</evidence>
<feature type="domain" description="PAC" evidence="26">
    <location>
        <begin position="591"/>
        <end position="643"/>
    </location>
</feature>
<dbReference type="InterPro" id="IPR008207">
    <property type="entry name" value="Sig_transdc_His_kin_Hpt_dom"/>
</dbReference>
<keyword evidence="7 22" id="KW-0812">Transmembrane</keyword>
<feature type="transmembrane region" description="Helical" evidence="22">
    <location>
        <begin position="57"/>
        <end position="81"/>
    </location>
</feature>
<feature type="transmembrane region" description="Helical" evidence="22">
    <location>
        <begin position="23"/>
        <end position="45"/>
    </location>
</feature>
<dbReference type="SUPFAM" id="SSF52172">
    <property type="entry name" value="CheY-like"/>
    <property type="match status" value="1"/>
</dbReference>
<feature type="transmembrane region" description="Helical" evidence="22">
    <location>
        <begin position="186"/>
        <end position="207"/>
    </location>
</feature>
<feature type="domain" description="HPt" evidence="27">
    <location>
        <begin position="1058"/>
        <end position="1151"/>
    </location>
</feature>
<evidence type="ECO:0000256" key="16">
    <source>
        <dbReference type="ARBA" id="ARBA00058004"/>
    </source>
</evidence>
<dbReference type="InterPro" id="IPR035965">
    <property type="entry name" value="PAS-like_dom_sf"/>
</dbReference>
<dbReference type="Gene3D" id="3.30.450.20">
    <property type="entry name" value="PAS domain"/>
    <property type="match status" value="3"/>
</dbReference>
<evidence type="ECO:0000256" key="4">
    <source>
        <dbReference type="ARBA" id="ARBA00022475"/>
    </source>
</evidence>
<keyword evidence="6" id="KW-0808">Transferase</keyword>
<dbReference type="InterPro" id="IPR013656">
    <property type="entry name" value="PAS_4"/>
</dbReference>
<dbReference type="FunFam" id="1.10.287.130:FF:000004">
    <property type="entry name" value="Ethylene receptor 1"/>
    <property type="match status" value="1"/>
</dbReference>
<evidence type="ECO:0000256" key="14">
    <source>
        <dbReference type="ARBA" id="ARBA00023026"/>
    </source>
</evidence>
<evidence type="ECO:0000259" key="24">
    <source>
        <dbReference type="PROSITE" id="PS50110"/>
    </source>
</evidence>
<evidence type="ECO:0000313" key="29">
    <source>
        <dbReference type="EMBL" id="EXU81568.1"/>
    </source>
</evidence>
<dbReference type="InterPro" id="IPR001610">
    <property type="entry name" value="PAC"/>
</dbReference>
<dbReference type="Gene3D" id="1.10.287.130">
    <property type="match status" value="1"/>
</dbReference>
<dbReference type="InterPro" id="IPR036641">
    <property type="entry name" value="HPT_dom_sf"/>
</dbReference>
<keyword evidence="30" id="KW-1185">Reference proteome</keyword>
<dbReference type="PROSITE" id="PS50112">
    <property type="entry name" value="PAS"/>
    <property type="match status" value="3"/>
</dbReference>
<evidence type="ECO:0000256" key="5">
    <source>
        <dbReference type="ARBA" id="ARBA00022553"/>
    </source>
</evidence>
<feature type="domain" description="PAS" evidence="25">
    <location>
        <begin position="532"/>
        <end position="589"/>
    </location>
</feature>
<dbReference type="SMART" id="SM00448">
    <property type="entry name" value="REC"/>
    <property type="match status" value="1"/>
</dbReference>
<organism evidence="29 30">
    <name type="scientific">Comamonas aquatica DA1877</name>
    <dbReference type="NCBI Taxonomy" id="1457173"/>
    <lineage>
        <taxon>Bacteria</taxon>
        <taxon>Pseudomonadati</taxon>
        <taxon>Pseudomonadota</taxon>
        <taxon>Betaproteobacteria</taxon>
        <taxon>Burkholderiales</taxon>
        <taxon>Comamonadaceae</taxon>
        <taxon>Comamonas</taxon>
    </lineage>
</organism>
<evidence type="ECO:0000256" key="21">
    <source>
        <dbReference type="PROSITE-ProRule" id="PRU00169"/>
    </source>
</evidence>
<feature type="transmembrane region" description="Helical" evidence="22">
    <location>
        <begin position="87"/>
        <end position="109"/>
    </location>
</feature>
<dbReference type="GO" id="GO:0005524">
    <property type="term" value="F:ATP binding"/>
    <property type="evidence" value="ECO:0007669"/>
    <property type="project" value="UniProtKB-KW"/>
</dbReference>
<keyword evidence="11" id="KW-0067">ATP-binding</keyword>
<dbReference type="PROSITE" id="PS50113">
    <property type="entry name" value="PAC"/>
    <property type="match status" value="2"/>
</dbReference>
<dbReference type="InterPro" id="IPR036097">
    <property type="entry name" value="HisK_dim/P_sf"/>
</dbReference>
<dbReference type="PANTHER" id="PTHR45339">
    <property type="entry name" value="HYBRID SIGNAL TRANSDUCTION HISTIDINE KINASE J"/>
    <property type="match status" value="1"/>
</dbReference>
<keyword evidence="13" id="KW-0902">Two-component regulatory system</keyword>
<evidence type="ECO:0000259" key="26">
    <source>
        <dbReference type="PROSITE" id="PS50113"/>
    </source>
</evidence>
<dbReference type="SUPFAM" id="SSF47384">
    <property type="entry name" value="Homodimeric domain of signal transducing histidine kinase"/>
    <property type="match status" value="1"/>
</dbReference>
<dbReference type="SUPFAM" id="SSF47226">
    <property type="entry name" value="Histidine-containing phosphotransfer domain, HPT domain"/>
    <property type="match status" value="1"/>
</dbReference>
<dbReference type="InterPro" id="IPR013655">
    <property type="entry name" value="PAS_fold_3"/>
</dbReference>
<feature type="transmembrane region" description="Helical" evidence="22">
    <location>
        <begin position="154"/>
        <end position="174"/>
    </location>
</feature>
<evidence type="ECO:0000256" key="2">
    <source>
        <dbReference type="ARBA" id="ARBA00004651"/>
    </source>
</evidence>
<dbReference type="InterPro" id="IPR000700">
    <property type="entry name" value="PAS-assoc_C"/>
</dbReference>
<dbReference type="Pfam" id="PF03707">
    <property type="entry name" value="MHYT"/>
    <property type="match status" value="3"/>
</dbReference>
<dbReference type="Gene3D" id="1.20.120.160">
    <property type="entry name" value="HPT domain"/>
    <property type="match status" value="1"/>
</dbReference>
<dbReference type="EMBL" id="JBOK01000002">
    <property type="protein sequence ID" value="EXU81568.1"/>
    <property type="molecule type" value="Genomic_DNA"/>
</dbReference>
<feature type="domain" description="Response regulatory" evidence="24">
    <location>
        <begin position="897"/>
        <end position="1016"/>
    </location>
</feature>
<dbReference type="CDD" id="cd16922">
    <property type="entry name" value="HATPase_EvgS-ArcB-TorS-like"/>
    <property type="match status" value="1"/>
</dbReference>
<dbReference type="InterPro" id="IPR011006">
    <property type="entry name" value="CheY-like_superfamily"/>
</dbReference>
<feature type="modified residue" description="4-aspartylphosphate" evidence="21">
    <location>
        <position position="946"/>
    </location>
</feature>
<dbReference type="CDD" id="cd00082">
    <property type="entry name" value="HisKA"/>
    <property type="match status" value="1"/>
</dbReference>
<name>A0A014NQ10_9BURK</name>
<dbReference type="SMART" id="SM00091">
    <property type="entry name" value="PAS"/>
    <property type="match status" value="3"/>
</dbReference>
<dbReference type="PRINTS" id="PR00344">
    <property type="entry name" value="BCTRLSENSOR"/>
</dbReference>
<dbReference type="PROSITE" id="PS50110">
    <property type="entry name" value="RESPONSE_REGULATORY"/>
    <property type="match status" value="1"/>
</dbReference>
<feature type="transmembrane region" description="Helical" evidence="22">
    <location>
        <begin position="121"/>
        <end position="142"/>
    </location>
</feature>
<feature type="transmembrane region" description="Helical" evidence="22">
    <location>
        <begin position="227"/>
        <end position="252"/>
    </location>
</feature>
<keyword evidence="14" id="KW-0843">Virulence</keyword>
<dbReference type="InterPro" id="IPR000014">
    <property type="entry name" value="PAS"/>
</dbReference>
<dbReference type="SUPFAM" id="SSF55785">
    <property type="entry name" value="PYP-like sensor domain (PAS domain)"/>
    <property type="match status" value="3"/>
</dbReference>
<evidence type="ECO:0000256" key="11">
    <source>
        <dbReference type="ARBA" id="ARBA00022840"/>
    </source>
</evidence>
<comment type="function">
    <text evidence="16">Member of the two-component regulatory system BvgS/BvgA. Phosphorylates BvgA via a four-step phosphorelay in response to environmental signals.</text>
</comment>
<comment type="catalytic activity">
    <reaction evidence="1">
        <text>ATP + protein L-histidine = ADP + protein N-phospho-L-histidine.</text>
        <dbReference type="EC" id="2.7.13.3"/>
    </reaction>
</comment>
<sequence>MWIHLLTDPTHHVPMQWAWMDPLLVAISVIVAVCSASMALHMAGLARKARRASTRNLAQASGACCLGGGIWSMHFIGMLAFTPCANGSFSTLLSTLSALPSLLAAAWVMRALQRPAPWPRLLLSGSLFGAGVAAMHFGGMAASEAASSIRYAPLGLLLAVVVGVGLATAGLALHQRLLQAGVRLRTTTMLSGALLGLSVSGMHYAAMGAIHWPVGDTVAPDPLAPNYWPLVLVTAAVCLALGLLALGVNLVVRWSELFAQIRRSEARLRAVVDTAVDGIIMIEGDGRICAFNPAAERLLGWSAAEVLGRNVSMLMPPTEQQAHDGYLQRHLRTGATSIIGSGREVHALHKEGEQVAVRLAVGRVLTEGPPLFVGFLTDIRQRRAMEASLRHSEEQHRTLISNIPGVTFRRAGGGIWQPLFLSKPVETLTGWPAEALLSQPQRMEGLVLPQDIPGLTEAVYSAIDAGVAYSHEYRLRHRDGSVRWVRESGRGVYDEDGQLRWIDGVLIDHTETKARNAEFEGTVTAINRAVAVVEYSLDGHVLHANQNFLDMFGYSLDEVQGEHYHLFCLDTPQCHAETARMWQQLQRGDFASLECQARVKHGELLWVQTTFSPILDAGGKTLRITQLLTDITASRTLSDALLQAKEKAEAAAAARSTFLANMSHEIRTPMNAIIGFSETLLDTPLGATQQRYVETVYRSARSMLRLLNDILDTAKLDKGAVQLEEEDFVVADVCHLVVGTLRIQAEKKGLHLLLDIQPQVPAYLRGDALRIQQVLTNLMGNAVKFTERGHVLLEVGYHQGMLQLRVQDTGIGIAQEKLSHIFDPFAQADASTTRRYGGTGLGTTISRQLTQLMGGQISVRSQLGAGTEFLVQLPLPAGQAPERRLPAAHSATLPALRILAVDDVPQNLELLQVVMQRYGHNVALAHDGHEAVRLRQTQDFDLILMDLQMPHMDGLEAARSIRHWEAAHGQRHMPIIALSASVLAQDRQNSDAAGMDGFATKPLELPKLMAEMARVLSEHPPATPAGAALQPAAPASTSAYALDGSVADWDAGLALWGGIEPLRAAWTRFLGEQHGRTQELRQRVQQGDWEAIRTTVHRMRGAAGNLGLQPLQALLAQMEHDAQHQDRAALEPHLPQLATALAQVEALLRASAPAATPAAPARAAATLSSAQQSQALTALRALGEALQQGEIANPALQAVQQLLPALELVALLEALDLFEFERALECVRTLSTRLETCVDDEPHAHLAPQP</sequence>
<dbReference type="InterPro" id="IPR013767">
    <property type="entry name" value="PAS_fold"/>
</dbReference>
<evidence type="ECO:0000256" key="22">
    <source>
        <dbReference type="PROSITE-ProRule" id="PRU00244"/>
    </source>
</evidence>
<dbReference type="PATRIC" id="fig|1457173.3.peg.443"/>
<dbReference type="InterPro" id="IPR001789">
    <property type="entry name" value="Sig_transdc_resp-reg_receiver"/>
</dbReference>
<dbReference type="InterPro" id="IPR005467">
    <property type="entry name" value="His_kinase_dom"/>
</dbReference>